<gene>
    <name evidence="1" type="ORF">NQ315_007829</name>
</gene>
<feature type="non-terminal residue" evidence="1">
    <location>
        <position position="54"/>
    </location>
</feature>
<evidence type="ECO:0000313" key="1">
    <source>
        <dbReference type="EMBL" id="KAJ8922794.1"/>
    </source>
</evidence>
<organism evidence="1 2">
    <name type="scientific">Exocentrus adspersus</name>
    <dbReference type="NCBI Taxonomy" id="1586481"/>
    <lineage>
        <taxon>Eukaryota</taxon>
        <taxon>Metazoa</taxon>
        <taxon>Ecdysozoa</taxon>
        <taxon>Arthropoda</taxon>
        <taxon>Hexapoda</taxon>
        <taxon>Insecta</taxon>
        <taxon>Pterygota</taxon>
        <taxon>Neoptera</taxon>
        <taxon>Endopterygota</taxon>
        <taxon>Coleoptera</taxon>
        <taxon>Polyphaga</taxon>
        <taxon>Cucujiformia</taxon>
        <taxon>Chrysomeloidea</taxon>
        <taxon>Cerambycidae</taxon>
        <taxon>Lamiinae</taxon>
        <taxon>Acanthocinini</taxon>
        <taxon>Exocentrus</taxon>
    </lineage>
</organism>
<dbReference type="Proteomes" id="UP001159042">
    <property type="component" value="Unassembled WGS sequence"/>
</dbReference>
<accession>A0AAV8W8G3</accession>
<sequence length="54" mass="5873">MLCFGCVPCSSNRETCENCGGPEIYSSVPGSTGHEGIWYRQASLSSYKTFNCDV</sequence>
<name>A0AAV8W8G3_9CUCU</name>
<proteinExistence type="predicted"/>
<protein>
    <submittedName>
        <fullName evidence="1">Uncharacterized protein</fullName>
    </submittedName>
</protein>
<comment type="caution">
    <text evidence="1">The sequence shown here is derived from an EMBL/GenBank/DDBJ whole genome shotgun (WGS) entry which is preliminary data.</text>
</comment>
<keyword evidence="2" id="KW-1185">Reference proteome</keyword>
<reference evidence="1 2" key="1">
    <citation type="journal article" date="2023" name="Insect Mol. Biol.">
        <title>Genome sequencing provides insights into the evolution of gene families encoding plant cell wall-degrading enzymes in longhorned beetles.</title>
        <authorList>
            <person name="Shin N.R."/>
            <person name="Okamura Y."/>
            <person name="Kirsch R."/>
            <person name="Pauchet Y."/>
        </authorList>
    </citation>
    <scope>NUCLEOTIDE SEQUENCE [LARGE SCALE GENOMIC DNA]</scope>
    <source>
        <strain evidence="1">EAD_L_NR</strain>
    </source>
</reference>
<dbReference type="AlphaFoldDB" id="A0AAV8W8G3"/>
<evidence type="ECO:0000313" key="2">
    <source>
        <dbReference type="Proteomes" id="UP001159042"/>
    </source>
</evidence>
<dbReference type="EMBL" id="JANEYG010000006">
    <property type="protein sequence ID" value="KAJ8922794.1"/>
    <property type="molecule type" value="Genomic_DNA"/>
</dbReference>